<evidence type="ECO:0000313" key="1">
    <source>
        <dbReference type="EMBL" id="MCL7746830.1"/>
    </source>
</evidence>
<dbReference type="AlphaFoldDB" id="A0A9X2A175"/>
<gene>
    <name evidence="1" type="ORF">MF646_06800</name>
</gene>
<accession>A0A9X2A175</accession>
<reference evidence="1" key="1">
    <citation type="submission" date="2022-02" db="EMBL/GenBank/DDBJ databases">
        <title>Halalkalibacter sp. nov. isolated from Lonar Lake, India.</title>
        <authorList>
            <person name="Joshi A."/>
            <person name="Thite S."/>
            <person name="Lodha T."/>
        </authorList>
    </citation>
    <scope>NUCLEOTIDE SEQUENCE</scope>
    <source>
        <strain evidence="1">MEB205</strain>
    </source>
</reference>
<proteinExistence type="predicted"/>
<evidence type="ECO:0000313" key="2">
    <source>
        <dbReference type="Proteomes" id="UP001139150"/>
    </source>
</evidence>
<dbReference type="EMBL" id="JAKRYL010000005">
    <property type="protein sequence ID" value="MCL7746830.1"/>
    <property type="molecule type" value="Genomic_DNA"/>
</dbReference>
<organism evidence="1 2">
    <name type="scientific">Halalkalibacter alkaliphilus</name>
    <dbReference type="NCBI Taxonomy" id="2917993"/>
    <lineage>
        <taxon>Bacteria</taxon>
        <taxon>Bacillati</taxon>
        <taxon>Bacillota</taxon>
        <taxon>Bacilli</taxon>
        <taxon>Bacillales</taxon>
        <taxon>Bacillaceae</taxon>
        <taxon>Halalkalibacter</taxon>
    </lineage>
</organism>
<dbReference type="Proteomes" id="UP001139150">
    <property type="component" value="Unassembled WGS sequence"/>
</dbReference>
<name>A0A9X2A175_9BACI</name>
<protein>
    <submittedName>
        <fullName evidence="1">Uncharacterized protein</fullName>
    </submittedName>
</protein>
<comment type="caution">
    <text evidence="1">The sequence shown here is derived from an EMBL/GenBank/DDBJ whole genome shotgun (WGS) entry which is preliminary data.</text>
</comment>
<dbReference type="RefSeq" id="WP_250095740.1">
    <property type="nucleotide sequence ID" value="NZ_JAKRYL010000005.1"/>
</dbReference>
<keyword evidence="2" id="KW-1185">Reference proteome</keyword>
<sequence>MSKEEMEQVLKIALTFVEQLTNEQYEKLVSNEASICYVEEQRKGSSDDEFEKWKVSIIEEQDVEKVLRRKTKKEIVRFCTYYNIPTVTKDTKAILYEKISEYFQIGANTLELEKKDRIAEIGKELEKFDDAEQALGFLGKEKSLQTKSNVMKLAKSLDVFVNQKQSKQDIINRIVDSVVGAKVRARVIRGG</sequence>